<keyword evidence="5" id="KW-1185">Reference proteome</keyword>
<feature type="domain" description="Methyltransferase FkbM" evidence="1">
    <location>
        <begin position="23"/>
        <end position="190"/>
    </location>
</feature>
<evidence type="ECO:0000313" key="5">
    <source>
        <dbReference type="Proteomes" id="UP001245370"/>
    </source>
</evidence>
<name>A0A9W6CST9_XANFL</name>
<gene>
    <name evidence="3" type="ORF">GGQ86_004105</name>
    <name evidence="2" type="ORF">XFLAVUS301_43880</name>
</gene>
<dbReference type="SUPFAM" id="SSF53335">
    <property type="entry name" value="S-adenosyl-L-methionine-dependent methyltransferases"/>
    <property type="match status" value="1"/>
</dbReference>
<sequence length="285" mass="31052">MSDVAPSPLALLLRTDHLTRVVDIGANPIDGDPPYKPLLARRLCRVVGFEPQPEALARLNAAKSDLETYLPHAIADGQNRTLHVCAASGMTSLLEPDPHVLSHFPGLGDWGRVLERREIDTVALSAVPEIDGVEMLKMDLQGGERAVLDGAGDTLSEAVCIQLEVSFVPLYKGQATYGEMDLALRAKGFIPHMMASTSRRMILPMRGPDVYTALNQLVEGDAVYVRNFLQPEAMTTEQLKHLVLIAHYCYRSFDLALNGLHHLAQRGAVPADAAGQYLRIVQTGG</sequence>
<evidence type="ECO:0000313" key="3">
    <source>
        <dbReference type="EMBL" id="MDR6335609.1"/>
    </source>
</evidence>
<dbReference type="Gene3D" id="3.40.50.150">
    <property type="entry name" value="Vaccinia Virus protein VP39"/>
    <property type="match status" value="1"/>
</dbReference>
<dbReference type="RefSeq" id="WP_281809441.1">
    <property type="nucleotide sequence ID" value="NZ_BSDO01000008.1"/>
</dbReference>
<dbReference type="PANTHER" id="PTHR36973">
    <property type="entry name" value="SLL1456 PROTEIN-RELATED"/>
    <property type="match status" value="1"/>
</dbReference>
<evidence type="ECO:0000313" key="4">
    <source>
        <dbReference type="Proteomes" id="UP001144397"/>
    </source>
</evidence>
<reference evidence="2" key="1">
    <citation type="submission" date="2022-12" db="EMBL/GenBank/DDBJ databases">
        <title>Reference genome sequencing for broad-spectrum identification of bacterial and archaeal isolates by mass spectrometry.</title>
        <authorList>
            <person name="Sekiguchi Y."/>
            <person name="Tourlousse D.M."/>
        </authorList>
    </citation>
    <scope>NUCLEOTIDE SEQUENCE</scope>
    <source>
        <strain evidence="2">301</strain>
    </source>
</reference>
<dbReference type="Proteomes" id="UP001245370">
    <property type="component" value="Unassembled WGS sequence"/>
</dbReference>
<dbReference type="GO" id="GO:0032259">
    <property type="term" value="P:methylation"/>
    <property type="evidence" value="ECO:0007669"/>
    <property type="project" value="UniProtKB-KW"/>
</dbReference>
<dbReference type="GO" id="GO:0008171">
    <property type="term" value="F:O-methyltransferase activity"/>
    <property type="evidence" value="ECO:0007669"/>
    <property type="project" value="TreeGrafter"/>
</dbReference>
<dbReference type="NCBIfam" id="TIGR01444">
    <property type="entry name" value="fkbM_fam"/>
    <property type="match status" value="1"/>
</dbReference>
<dbReference type="PANTHER" id="PTHR36973:SF4">
    <property type="entry name" value="NODULATION PROTEIN"/>
    <property type="match status" value="1"/>
</dbReference>
<dbReference type="AlphaFoldDB" id="A0A9W6CST9"/>
<dbReference type="EMBL" id="JAVDPY010000008">
    <property type="protein sequence ID" value="MDR6335609.1"/>
    <property type="molecule type" value="Genomic_DNA"/>
</dbReference>
<keyword evidence="3" id="KW-0808">Transferase</keyword>
<dbReference type="InterPro" id="IPR029063">
    <property type="entry name" value="SAM-dependent_MTases_sf"/>
</dbReference>
<dbReference type="GeneID" id="95765162"/>
<comment type="caution">
    <text evidence="2">The sequence shown here is derived from an EMBL/GenBank/DDBJ whole genome shotgun (WGS) entry which is preliminary data.</text>
</comment>
<accession>A0A9W6CST9</accession>
<proteinExistence type="predicted"/>
<dbReference type="InterPro" id="IPR053188">
    <property type="entry name" value="FkbM_Methyltransferase"/>
</dbReference>
<protein>
    <submittedName>
        <fullName evidence="3">FkbM family methyltransferase</fullName>
    </submittedName>
</protein>
<organism evidence="2 4">
    <name type="scientific">Xanthobacter flavus</name>
    <dbReference type="NCBI Taxonomy" id="281"/>
    <lineage>
        <taxon>Bacteria</taxon>
        <taxon>Pseudomonadati</taxon>
        <taxon>Pseudomonadota</taxon>
        <taxon>Alphaproteobacteria</taxon>
        <taxon>Hyphomicrobiales</taxon>
        <taxon>Xanthobacteraceae</taxon>
        <taxon>Xanthobacter</taxon>
    </lineage>
</organism>
<evidence type="ECO:0000259" key="1">
    <source>
        <dbReference type="Pfam" id="PF05050"/>
    </source>
</evidence>
<dbReference type="EMBL" id="BSDO01000008">
    <property type="protein sequence ID" value="GLI24714.1"/>
    <property type="molecule type" value="Genomic_DNA"/>
</dbReference>
<dbReference type="InterPro" id="IPR006342">
    <property type="entry name" value="FkbM_mtfrase"/>
</dbReference>
<keyword evidence="3" id="KW-0489">Methyltransferase</keyword>
<dbReference type="Proteomes" id="UP001144397">
    <property type="component" value="Unassembled WGS sequence"/>
</dbReference>
<dbReference type="Pfam" id="PF05050">
    <property type="entry name" value="Methyltransf_21"/>
    <property type="match status" value="1"/>
</dbReference>
<evidence type="ECO:0000313" key="2">
    <source>
        <dbReference type="EMBL" id="GLI24714.1"/>
    </source>
</evidence>
<reference evidence="3 5" key="2">
    <citation type="submission" date="2023-07" db="EMBL/GenBank/DDBJ databases">
        <title>Genomic Encyclopedia of Type Strains, Phase IV (KMG-IV): sequencing the most valuable type-strain genomes for metagenomic binning, comparative biology and taxonomic classification.</title>
        <authorList>
            <person name="Goeker M."/>
        </authorList>
    </citation>
    <scope>NUCLEOTIDE SEQUENCE [LARGE SCALE GENOMIC DNA]</scope>
    <source>
        <strain evidence="3 5">DSM 338</strain>
    </source>
</reference>